<evidence type="ECO:0000256" key="1">
    <source>
        <dbReference type="SAM" id="Phobius"/>
    </source>
</evidence>
<accession>A0ABW1CSS0</accession>
<sequence>MTIPPETRPVPGPGASRLGLLAGRALPGPHTVPDASVWLLARLAWLPVFALALLVCCAAFHTRPGSR</sequence>
<dbReference type="RefSeq" id="WP_379517841.1">
    <property type="nucleotide sequence ID" value="NZ_JBHSPA010000036.1"/>
</dbReference>
<proteinExistence type="predicted"/>
<keyword evidence="1" id="KW-0812">Transmembrane</keyword>
<keyword evidence="3" id="KW-1185">Reference proteome</keyword>
<keyword evidence="1" id="KW-0472">Membrane</keyword>
<gene>
    <name evidence="2" type="ORF">ACFPZ3_31090</name>
</gene>
<organism evidence="2 3">
    <name type="scientific">Nonomuraea insulae</name>
    <dbReference type="NCBI Taxonomy" id="1616787"/>
    <lineage>
        <taxon>Bacteria</taxon>
        <taxon>Bacillati</taxon>
        <taxon>Actinomycetota</taxon>
        <taxon>Actinomycetes</taxon>
        <taxon>Streptosporangiales</taxon>
        <taxon>Streptosporangiaceae</taxon>
        <taxon>Nonomuraea</taxon>
    </lineage>
</organism>
<evidence type="ECO:0000313" key="3">
    <source>
        <dbReference type="Proteomes" id="UP001596058"/>
    </source>
</evidence>
<name>A0ABW1CSS0_9ACTN</name>
<dbReference type="Proteomes" id="UP001596058">
    <property type="component" value="Unassembled WGS sequence"/>
</dbReference>
<dbReference type="EMBL" id="JBHSPA010000036">
    <property type="protein sequence ID" value="MFC5828337.1"/>
    <property type="molecule type" value="Genomic_DNA"/>
</dbReference>
<reference evidence="3" key="1">
    <citation type="journal article" date="2019" name="Int. J. Syst. Evol. Microbiol.">
        <title>The Global Catalogue of Microorganisms (GCM) 10K type strain sequencing project: providing services to taxonomists for standard genome sequencing and annotation.</title>
        <authorList>
            <consortium name="The Broad Institute Genomics Platform"/>
            <consortium name="The Broad Institute Genome Sequencing Center for Infectious Disease"/>
            <person name="Wu L."/>
            <person name="Ma J."/>
        </authorList>
    </citation>
    <scope>NUCLEOTIDE SEQUENCE [LARGE SCALE GENOMIC DNA]</scope>
    <source>
        <strain evidence="3">CCUG 53903</strain>
    </source>
</reference>
<protein>
    <submittedName>
        <fullName evidence="2">Uncharacterized protein</fullName>
    </submittedName>
</protein>
<comment type="caution">
    <text evidence="2">The sequence shown here is derived from an EMBL/GenBank/DDBJ whole genome shotgun (WGS) entry which is preliminary data.</text>
</comment>
<evidence type="ECO:0000313" key="2">
    <source>
        <dbReference type="EMBL" id="MFC5828337.1"/>
    </source>
</evidence>
<feature type="transmembrane region" description="Helical" evidence="1">
    <location>
        <begin position="37"/>
        <end position="60"/>
    </location>
</feature>
<keyword evidence="1" id="KW-1133">Transmembrane helix</keyword>